<keyword evidence="2" id="KW-1185">Reference proteome</keyword>
<evidence type="ECO:0000313" key="2">
    <source>
        <dbReference type="Proteomes" id="UP001732700"/>
    </source>
</evidence>
<organism evidence="1 2">
    <name type="scientific">Avena sativa</name>
    <name type="common">Oat</name>
    <dbReference type="NCBI Taxonomy" id="4498"/>
    <lineage>
        <taxon>Eukaryota</taxon>
        <taxon>Viridiplantae</taxon>
        <taxon>Streptophyta</taxon>
        <taxon>Embryophyta</taxon>
        <taxon>Tracheophyta</taxon>
        <taxon>Spermatophyta</taxon>
        <taxon>Magnoliopsida</taxon>
        <taxon>Liliopsida</taxon>
        <taxon>Poales</taxon>
        <taxon>Poaceae</taxon>
        <taxon>BOP clade</taxon>
        <taxon>Pooideae</taxon>
        <taxon>Poodae</taxon>
        <taxon>Poeae</taxon>
        <taxon>Poeae Chloroplast Group 1 (Aveneae type)</taxon>
        <taxon>Aveninae</taxon>
        <taxon>Avena</taxon>
    </lineage>
</organism>
<protein>
    <submittedName>
        <fullName evidence="1">Uncharacterized protein</fullName>
    </submittedName>
</protein>
<proteinExistence type="predicted"/>
<dbReference type="Proteomes" id="UP001732700">
    <property type="component" value="Chromosome 3C"/>
</dbReference>
<evidence type="ECO:0000313" key="1">
    <source>
        <dbReference type="EnsemblPlants" id="AVESA.00010b.r2.3CG0455230.1.CDS"/>
    </source>
</evidence>
<name>A0ACD5VMU9_AVESA</name>
<reference evidence="1" key="2">
    <citation type="submission" date="2025-09" db="UniProtKB">
        <authorList>
            <consortium name="EnsemblPlants"/>
        </authorList>
    </citation>
    <scope>IDENTIFICATION</scope>
</reference>
<sequence>MAASSSCPSVLVLSTTSRIAGLPMLLALRRTAVPAGARAAALAPGQLFRRGSTALLPLRPDLSAAPRPRGRAPLLRPRAWLTSPQIASSAFTLGTVAVLPFYTLMIAAPNADITKRAVESTAPYVALGLLYAYLLYLSWTPDTIRAMFASKYWLPELPGIVRMFASEMTVASAWIHLLAVDLFAARQVYHDGIKNNIETRHSISLCLLFCPVGIAAHALTKVLSGSAGRSH</sequence>
<accession>A0ACD5VMU9</accession>
<reference evidence="1" key="1">
    <citation type="submission" date="2021-05" db="EMBL/GenBank/DDBJ databases">
        <authorList>
            <person name="Scholz U."/>
            <person name="Mascher M."/>
            <person name="Fiebig A."/>
        </authorList>
    </citation>
    <scope>NUCLEOTIDE SEQUENCE [LARGE SCALE GENOMIC DNA]</scope>
</reference>
<dbReference type="EnsemblPlants" id="AVESA.00010b.r2.3CG0455230.1">
    <property type="protein sequence ID" value="AVESA.00010b.r2.3CG0455230.1.CDS"/>
    <property type="gene ID" value="AVESA.00010b.r2.3CG0455230"/>
</dbReference>